<evidence type="ECO:0000256" key="1">
    <source>
        <dbReference type="SAM" id="Phobius"/>
    </source>
</evidence>
<keyword evidence="1" id="KW-1133">Transmembrane helix</keyword>
<dbReference type="EMBL" id="JAAKZI010000002">
    <property type="protein sequence ID" value="NGN82376.1"/>
    <property type="molecule type" value="Genomic_DNA"/>
</dbReference>
<proteinExistence type="predicted"/>
<gene>
    <name evidence="2" type="ORF">G6N77_02705</name>
</gene>
<name>A0ABX0D665_9MICC</name>
<evidence type="ECO:0000313" key="3">
    <source>
        <dbReference type="Proteomes" id="UP000479226"/>
    </source>
</evidence>
<reference evidence="2 3" key="1">
    <citation type="submission" date="2020-02" db="EMBL/GenBank/DDBJ databases">
        <title>Genome sequence of the type strain DSM 27180 of Arthrobacter silviterrae.</title>
        <authorList>
            <person name="Gao J."/>
            <person name="Sun J."/>
        </authorList>
    </citation>
    <scope>NUCLEOTIDE SEQUENCE [LARGE SCALE GENOMIC DNA]</scope>
    <source>
        <strain evidence="2 3">DSM 27180</strain>
    </source>
</reference>
<dbReference type="Proteomes" id="UP000479226">
    <property type="component" value="Unassembled WGS sequence"/>
</dbReference>
<feature type="transmembrane region" description="Helical" evidence="1">
    <location>
        <begin position="74"/>
        <end position="100"/>
    </location>
</feature>
<accession>A0ABX0D665</accession>
<feature type="transmembrane region" description="Helical" evidence="1">
    <location>
        <begin position="49"/>
        <end position="68"/>
    </location>
</feature>
<keyword evidence="1" id="KW-0812">Transmembrane</keyword>
<sequence length="202" mass="21675">MAKKNTFGGPTRLVDAANGRPVCQFTASGHYYVRATATRHFWGRILDGAVFLAAYLLLAVLLAAGQLAAGGGGIPVVSLVVLWFVLLYVYGMVWGTWGLAGDRAARMRSVRIADGTLSGPWIGGWRAIAWSFLPLYIFFMIASLFDGGVDHTPGYVPLDLESGLAKGRQPVEDAALLAREQAQAQAHAQLPKLYGKDPDGRA</sequence>
<keyword evidence="3" id="KW-1185">Reference proteome</keyword>
<comment type="caution">
    <text evidence="2">The sequence shown here is derived from an EMBL/GenBank/DDBJ whole genome shotgun (WGS) entry which is preliminary data.</text>
</comment>
<protein>
    <recommendedName>
        <fullName evidence="4">RDD family protein</fullName>
    </recommendedName>
</protein>
<dbReference type="RefSeq" id="WP_165180445.1">
    <property type="nucleotide sequence ID" value="NZ_JAAKZI010000002.1"/>
</dbReference>
<feature type="transmembrane region" description="Helical" evidence="1">
    <location>
        <begin position="121"/>
        <end position="145"/>
    </location>
</feature>
<evidence type="ECO:0000313" key="2">
    <source>
        <dbReference type="EMBL" id="NGN82376.1"/>
    </source>
</evidence>
<evidence type="ECO:0008006" key="4">
    <source>
        <dbReference type="Google" id="ProtNLM"/>
    </source>
</evidence>
<keyword evidence="1" id="KW-0472">Membrane</keyword>
<organism evidence="2 3">
    <name type="scientific">Arthrobacter silviterrae</name>
    <dbReference type="NCBI Taxonomy" id="2026658"/>
    <lineage>
        <taxon>Bacteria</taxon>
        <taxon>Bacillati</taxon>
        <taxon>Actinomycetota</taxon>
        <taxon>Actinomycetes</taxon>
        <taxon>Micrococcales</taxon>
        <taxon>Micrococcaceae</taxon>
        <taxon>Arthrobacter</taxon>
    </lineage>
</organism>